<proteinExistence type="predicted"/>
<sequence>MKFPTDHSFFSSIHRLLHSYNLPTAYQLFESPPSKEMWKAKLNSAVDQHTIATWQEEIQEKPILWYITTDALSVGKTHHLYTCVRPNRIDILRAETKAKLLTGTYTVQANRAVFNQYAVNSICTLCNTEPECRVHFIAKCPTSNAVRDKYRARLLECLSLHAREEPLELVNNAESFTQLIPESTHPSVNKGHLPPEKEVDSMELLFREYILIIRLLRCRELAKGS</sequence>
<reference evidence="1" key="2">
    <citation type="submission" date="2020-11" db="EMBL/GenBank/DDBJ databases">
        <authorList>
            <person name="McCartney M.A."/>
            <person name="Auch B."/>
            <person name="Kono T."/>
            <person name="Mallez S."/>
            <person name="Becker A."/>
            <person name="Gohl D.M."/>
            <person name="Silverstein K.A.T."/>
            <person name="Koren S."/>
            <person name="Bechman K.B."/>
            <person name="Herman A."/>
            <person name="Abrahante J.E."/>
            <person name="Garbe J."/>
        </authorList>
    </citation>
    <scope>NUCLEOTIDE SEQUENCE</scope>
    <source>
        <strain evidence="1">Duluth1</strain>
        <tissue evidence="1">Whole animal</tissue>
    </source>
</reference>
<gene>
    <name evidence="1" type="ORF">DPMN_182347</name>
</gene>
<accession>A0A9D4I627</accession>
<name>A0A9D4I627_DREPO</name>
<comment type="caution">
    <text evidence="1">The sequence shown here is derived from an EMBL/GenBank/DDBJ whole genome shotgun (WGS) entry which is preliminary data.</text>
</comment>
<dbReference type="AlphaFoldDB" id="A0A9D4I627"/>
<protein>
    <submittedName>
        <fullName evidence="1">Uncharacterized protein</fullName>
    </submittedName>
</protein>
<reference evidence="1" key="1">
    <citation type="journal article" date="2019" name="bioRxiv">
        <title>The Genome of the Zebra Mussel, Dreissena polymorpha: A Resource for Invasive Species Research.</title>
        <authorList>
            <person name="McCartney M.A."/>
            <person name="Auch B."/>
            <person name="Kono T."/>
            <person name="Mallez S."/>
            <person name="Zhang Y."/>
            <person name="Obille A."/>
            <person name="Becker A."/>
            <person name="Abrahante J.E."/>
            <person name="Garbe J."/>
            <person name="Badalamenti J.P."/>
            <person name="Herman A."/>
            <person name="Mangelson H."/>
            <person name="Liachko I."/>
            <person name="Sullivan S."/>
            <person name="Sone E.D."/>
            <person name="Koren S."/>
            <person name="Silverstein K.A.T."/>
            <person name="Beckman K.B."/>
            <person name="Gohl D.M."/>
        </authorList>
    </citation>
    <scope>NUCLEOTIDE SEQUENCE</scope>
    <source>
        <strain evidence="1">Duluth1</strain>
        <tissue evidence="1">Whole animal</tissue>
    </source>
</reference>
<keyword evidence="2" id="KW-1185">Reference proteome</keyword>
<organism evidence="1 2">
    <name type="scientific">Dreissena polymorpha</name>
    <name type="common">Zebra mussel</name>
    <name type="synonym">Mytilus polymorpha</name>
    <dbReference type="NCBI Taxonomy" id="45954"/>
    <lineage>
        <taxon>Eukaryota</taxon>
        <taxon>Metazoa</taxon>
        <taxon>Spiralia</taxon>
        <taxon>Lophotrochozoa</taxon>
        <taxon>Mollusca</taxon>
        <taxon>Bivalvia</taxon>
        <taxon>Autobranchia</taxon>
        <taxon>Heteroconchia</taxon>
        <taxon>Euheterodonta</taxon>
        <taxon>Imparidentia</taxon>
        <taxon>Neoheterodontei</taxon>
        <taxon>Myida</taxon>
        <taxon>Dreissenoidea</taxon>
        <taxon>Dreissenidae</taxon>
        <taxon>Dreissena</taxon>
    </lineage>
</organism>
<evidence type="ECO:0000313" key="2">
    <source>
        <dbReference type="Proteomes" id="UP000828390"/>
    </source>
</evidence>
<dbReference type="EMBL" id="JAIWYP010000010">
    <property type="protein sequence ID" value="KAH3747912.1"/>
    <property type="molecule type" value="Genomic_DNA"/>
</dbReference>
<evidence type="ECO:0000313" key="1">
    <source>
        <dbReference type="EMBL" id="KAH3747912.1"/>
    </source>
</evidence>
<dbReference type="Proteomes" id="UP000828390">
    <property type="component" value="Unassembled WGS sequence"/>
</dbReference>